<dbReference type="EMBL" id="CP012098">
    <property type="protein sequence ID" value="AQP38258.1"/>
    <property type="molecule type" value="Genomic_DNA"/>
</dbReference>
<reference evidence="1 2" key="1">
    <citation type="journal article" date="2016" name="Sci. Rep.">
        <title>Accelerated dysbiosis of gut microbiota during aggravation of DSS-induced colitis by a butyrate-producing bacterium.</title>
        <authorList>
            <person name="Zhang Q."/>
            <person name="Wu Y."/>
            <person name="Wang J."/>
            <person name="Wu G."/>
            <person name="Long W."/>
            <person name="Xue Z."/>
            <person name="Wang L."/>
            <person name="Zhang X."/>
            <person name="Pang X."/>
            <person name="Zhao Y."/>
            <person name="Zhao L."/>
            <person name="Zhang C."/>
        </authorList>
    </citation>
    <scope>NUCLEOTIDE SEQUENCE [LARGE SCALE GENOMIC DNA]</scope>
    <source>
        <strain evidence="1 2">BPB5</strain>
    </source>
</reference>
<gene>
    <name evidence="1" type="ORF">DO83_00515</name>
</gene>
<protein>
    <submittedName>
        <fullName evidence="1">Uncharacterized protein</fullName>
    </submittedName>
</protein>
<dbReference type="RefSeq" id="WP_055259896.1">
    <property type="nucleotide sequence ID" value="NZ_CP012098.1"/>
</dbReference>
<name>A0A1Q2C3F5_ANAHA</name>
<sequence>MKMSENNDYIQLPPLKKDTPSDVVAFMWEYLKVPEDSREKVKNLLKDANENRVKLSHQAPTLYDVVPKEEIAEFEELMRKTIADIVSEASSVACWVYVQKYVKHKTLNEMLQELPDVGQFILAMDTWFEKLMEK</sequence>
<accession>A0A1Q2C3F5</accession>
<evidence type="ECO:0000313" key="2">
    <source>
        <dbReference type="Proteomes" id="UP000188159"/>
    </source>
</evidence>
<proteinExistence type="predicted"/>
<dbReference type="AlphaFoldDB" id="A0A1Q2C3F5"/>
<dbReference type="Proteomes" id="UP000188159">
    <property type="component" value="Chromosome"/>
</dbReference>
<organism evidence="1 2">
    <name type="scientific">Anaerostipes hadrus</name>
    <dbReference type="NCBI Taxonomy" id="649756"/>
    <lineage>
        <taxon>Bacteria</taxon>
        <taxon>Bacillati</taxon>
        <taxon>Bacillota</taxon>
        <taxon>Clostridia</taxon>
        <taxon>Lachnospirales</taxon>
        <taxon>Lachnospiraceae</taxon>
        <taxon>Anaerostipes</taxon>
    </lineage>
</organism>
<evidence type="ECO:0000313" key="1">
    <source>
        <dbReference type="EMBL" id="AQP38258.1"/>
    </source>
</evidence>